<feature type="transmembrane region" description="Helical" evidence="1">
    <location>
        <begin position="127"/>
        <end position="146"/>
    </location>
</feature>
<accession>A0A2T1N4K4</accession>
<feature type="transmembrane region" description="Helical" evidence="1">
    <location>
        <begin position="104"/>
        <end position="120"/>
    </location>
</feature>
<feature type="transmembrane region" description="Helical" evidence="1">
    <location>
        <begin position="16"/>
        <end position="32"/>
    </location>
</feature>
<comment type="caution">
    <text evidence="3">The sequence shown here is derived from an EMBL/GenBank/DDBJ whole genome shotgun (WGS) entry which is preliminary data.</text>
</comment>
<protein>
    <recommendedName>
        <fullName evidence="2">Sulfatase N-terminal domain-containing protein</fullName>
    </recommendedName>
</protein>
<dbReference type="AlphaFoldDB" id="A0A2T1N4K4"/>
<dbReference type="RefSeq" id="WP_106464353.1">
    <property type="nucleotide sequence ID" value="NZ_PXOQ01000019.1"/>
</dbReference>
<dbReference type="Gene3D" id="3.40.720.10">
    <property type="entry name" value="Alkaline Phosphatase, subunit A"/>
    <property type="match status" value="1"/>
</dbReference>
<evidence type="ECO:0000313" key="3">
    <source>
        <dbReference type="EMBL" id="PSG86075.1"/>
    </source>
</evidence>
<gene>
    <name evidence="3" type="ORF">C7H52_13075</name>
</gene>
<organism evidence="3 4">
    <name type="scientific">Aurantibacter aestuarii</name>
    <dbReference type="NCBI Taxonomy" id="1266046"/>
    <lineage>
        <taxon>Bacteria</taxon>
        <taxon>Pseudomonadati</taxon>
        <taxon>Bacteroidota</taxon>
        <taxon>Flavobacteriia</taxon>
        <taxon>Flavobacteriales</taxon>
        <taxon>Flavobacteriaceae</taxon>
        <taxon>Aurantibacter</taxon>
    </lineage>
</organism>
<reference evidence="3 4" key="1">
    <citation type="submission" date="2018-03" db="EMBL/GenBank/DDBJ databases">
        <title>Mesoflavibacter sp. HG37 and Mesoflavibacter sp. HG96 sp.nov., two marine bacteria isolated from seawater of Western Pacific Ocean.</title>
        <authorList>
            <person name="Cheng H."/>
            <person name="Wu Y.-H."/>
            <person name="Guo L.-L."/>
            <person name="Xu X.-W."/>
        </authorList>
    </citation>
    <scope>NUCLEOTIDE SEQUENCE [LARGE SCALE GENOMIC DNA]</scope>
    <source>
        <strain evidence="3 4">KCTC 32269</strain>
    </source>
</reference>
<dbReference type="OrthoDB" id="1398489at2"/>
<feature type="transmembrane region" description="Helical" evidence="1">
    <location>
        <begin position="44"/>
        <end position="66"/>
    </location>
</feature>
<keyword evidence="1" id="KW-1133">Transmembrane helix</keyword>
<feature type="transmembrane region" description="Helical" evidence="1">
    <location>
        <begin position="78"/>
        <end position="98"/>
    </location>
</feature>
<proteinExistence type="predicted"/>
<dbReference type="Proteomes" id="UP000238426">
    <property type="component" value="Unassembled WGS sequence"/>
</dbReference>
<keyword evidence="4" id="KW-1185">Reference proteome</keyword>
<dbReference type="SUPFAM" id="SSF53649">
    <property type="entry name" value="Alkaline phosphatase-like"/>
    <property type="match status" value="1"/>
</dbReference>
<evidence type="ECO:0000313" key="4">
    <source>
        <dbReference type="Proteomes" id="UP000238426"/>
    </source>
</evidence>
<keyword evidence="1" id="KW-0812">Transmembrane</keyword>
<evidence type="ECO:0000259" key="2">
    <source>
        <dbReference type="Pfam" id="PF00884"/>
    </source>
</evidence>
<sequence>MRAAVLNFIKSKKDNVLLTAFSAGVYPFFRYLDTHFYVAGSLRHIIFFTFLCIVCPITLIGLFFLLSKTSKLILKYKGVLYTFLNLITFVTLILIITSVYNKRYMLFAICGAFLLSFLVYKHLKKIIVFQLIFAVMPLVAFSTKLFKSVKDSDKWLQQTDHIKSVVFKKKPNIYVIQPDGYANFSELKKGYYNFNNSNFEDFLKQNKFKLYNDFRSNYVPTVYSNSSMFGMRHHYYKAQSHAENETYNFRNIIVNQNPVLDILKANNYQTHLFLQEPYFILGNELKGFDTCNISSNEVSYFSNGFDLDRNITEDFEDLIKQNGNDAHFFFLEQLQPWHISNNKQQENAKEKERKAYLERLVDANLWLENIISLINTNDPNALIVIVADHGGFVGFNYESESRTKTQDRDLIYSAFTSALAIKWPDDSAKLYDKELKTSVNIFRTIFSYLSEDISFLEHLQKDDSYLIIENGAPKGVYKVINDKDYITFDKLNSKN</sequence>
<keyword evidence="1" id="KW-0472">Membrane</keyword>
<dbReference type="InterPro" id="IPR000917">
    <property type="entry name" value="Sulfatase_N"/>
</dbReference>
<dbReference type="InterPro" id="IPR017850">
    <property type="entry name" value="Alkaline_phosphatase_core_sf"/>
</dbReference>
<name>A0A2T1N4K4_9FLAO</name>
<dbReference type="Pfam" id="PF00884">
    <property type="entry name" value="Sulfatase"/>
    <property type="match status" value="1"/>
</dbReference>
<dbReference type="EMBL" id="PXOQ01000019">
    <property type="protein sequence ID" value="PSG86075.1"/>
    <property type="molecule type" value="Genomic_DNA"/>
</dbReference>
<evidence type="ECO:0000256" key="1">
    <source>
        <dbReference type="SAM" id="Phobius"/>
    </source>
</evidence>
<feature type="domain" description="Sulfatase N-terminal" evidence="2">
    <location>
        <begin position="206"/>
        <end position="448"/>
    </location>
</feature>